<name>A0A915DQF0_9BILA</name>
<dbReference type="InterPro" id="IPR001356">
    <property type="entry name" value="HD"/>
</dbReference>
<dbReference type="WBParaSite" id="jg22034">
    <property type="protein sequence ID" value="jg22034"/>
    <property type="gene ID" value="jg22034"/>
</dbReference>
<organism evidence="7 8">
    <name type="scientific">Ditylenchus dipsaci</name>
    <dbReference type="NCBI Taxonomy" id="166011"/>
    <lineage>
        <taxon>Eukaryota</taxon>
        <taxon>Metazoa</taxon>
        <taxon>Ecdysozoa</taxon>
        <taxon>Nematoda</taxon>
        <taxon>Chromadorea</taxon>
        <taxon>Rhabditida</taxon>
        <taxon>Tylenchina</taxon>
        <taxon>Tylenchomorpha</taxon>
        <taxon>Sphaerularioidea</taxon>
        <taxon>Anguinidae</taxon>
        <taxon>Anguininae</taxon>
        <taxon>Ditylenchus</taxon>
    </lineage>
</organism>
<keyword evidence="5" id="KW-0732">Signal</keyword>
<comment type="subcellular location">
    <subcellularLocation>
        <location evidence="1 2 3">Nucleus</location>
    </subcellularLocation>
</comment>
<keyword evidence="2 3" id="KW-0238">DNA-binding</keyword>
<keyword evidence="2 3" id="KW-0371">Homeobox</keyword>
<protein>
    <submittedName>
        <fullName evidence="8">Homeobox domain-containing protein</fullName>
    </submittedName>
</protein>
<proteinExistence type="predicted"/>
<accession>A0A915DQF0</accession>
<feature type="compositionally biased region" description="Low complexity" evidence="4">
    <location>
        <begin position="123"/>
        <end position="134"/>
    </location>
</feature>
<evidence type="ECO:0000313" key="7">
    <source>
        <dbReference type="Proteomes" id="UP000887574"/>
    </source>
</evidence>
<dbReference type="InterPro" id="IPR009057">
    <property type="entry name" value="Homeodomain-like_sf"/>
</dbReference>
<keyword evidence="2 3" id="KW-0539">Nucleus</keyword>
<evidence type="ECO:0000256" key="2">
    <source>
        <dbReference type="PROSITE-ProRule" id="PRU00108"/>
    </source>
</evidence>
<feature type="domain" description="Homeobox" evidence="6">
    <location>
        <begin position="308"/>
        <end position="353"/>
    </location>
</feature>
<dbReference type="PANTHER" id="PTHR24340:SF37">
    <property type="entry name" value="HOMEOBOX PROTEIN SLOU"/>
    <property type="match status" value="1"/>
</dbReference>
<evidence type="ECO:0000256" key="5">
    <source>
        <dbReference type="SAM" id="SignalP"/>
    </source>
</evidence>
<dbReference type="PANTHER" id="PTHR24340">
    <property type="entry name" value="HOMEOBOX PROTEIN NKX"/>
    <property type="match status" value="1"/>
</dbReference>
<dbReference type="AlphaFoldDB" id="A0A915DQF0"/>
<dbReference type="GO" id="GO:0030154">
    <property type="term" value="P:cell differentiation"/>
    <property type="evidence" value="ECO:0007669"/>
    <property type="project" value="TreeGrafter"/>
</dbReference>
<dbReference type="GO" id="GO:0005634">
    <property type="term" value="C:nucleus"/>
    <property type="evidence" value="ECO:0007669"/>
    <property type="project" value="UniProtKB-SubCell"/>
</dbReference>
<keyword evidence="7" id="KW-1185">Reference proteome</keyword>
<feature type="chain" id="PRO_5036696237" evidence="5">
    <location>
        <begin position="24"/>
        <end position="508"/>
    </location>
</feature>
<dbReference type="SUPFAM" id="SSF46689">
    <property type="entry name" value="Homeodomain-like"/>
    <property type="match status" value="1"/>
</dbReference>
<dbReference type="GO" id="GO:0000981">
    <property type="term" value="F:DNA-binding transcription factor activity, RNA polymerase II-specific"/>
    <property type="evidence" value="ECO:0007669"/>
    <property type="project" value="TreeGrafter"/>
</dbReference>
<reference evidence="8" key="1">
    <citation type="submission" date="2022-11" db="UniProtKB">
        <authorList>
            <consortium name="WormBaseParasite"/>
        </authorList>
    </citation>
    <scope>IDENTIFICATION</scope>
</reference>
<feature type="signal peptide" evidence="5">
    <location>
        <begin position="1"/>
        <end position="23"/>
    </location>
</feature>
<feature type="DNA-binding region" description="Homeobox" evidence="2">
    <location>
        <begin position="310"/>
        <end position="354"/>
    </location>
</feature>
<dbReference type="Proteomes" id="UP000887574">
    <property type="component" value="Unplaced"/>
</dbReference>
<evidence type="ECO:0000256" key="1">
    <source>
        <dbReference type="ARBA" id="ARBA00004123"/>
    </source>
</evidence>
<dbReference type="SMART" id="SM00389">
    <property type="entry name" value="HOX"/>
    <property type="match status" value="1"/>
</dbReference>
<evidence type="ECO:0000259" key="6">
    <source>
        <dbReference type="PROSITE" id="PS50071"/>
    </source>
</evidence>
<dbReference type="Pfam" id="PF00046">
    <property type="entry name" value="Homeodomain"/>
    <property type="match status" value="1"/>
</dbReference>
<dbReference type="InterPro" id="IPR050394">
    <property type="entry name" value="Homeobox_NK-like"/>
</dbReference>
<dbReference type="GO" id="GO:0000978">
    <property type="term" value="F:RNA polymerase II cis-regulatory region sequence-specific DNA binding"/>
    <property type="evidence" value="ECO:0007669"/>
    <property type="project" value="TreeGrafter"/>
</dbReference>
<feature type="region of interest" description="Disordered" evidence="4">
    <location>
        <begin position="123"/>
        <end position="144"/>
    </location>
</feature>
<dbReference type="Gene3D" id="1.10.10.60">
    <property type="entry name" value="Homeodomain-like"/>
    <property type="match status" value="1"/>
</dbReference>
<evidence type="ECO:0000313" key="8">
    <source>
        <dbReference type="WBParaSite" id="jg22034"/>
    </source>
</evidence>
<sequence length="508" mass="57789">MRKEKVLVHFGVLAILSVPFVCPLEYDHEGQVIGRHMAPGWPARMFQPQTYRPETKQICRSYEPCGYYSFALLNGDVPFTWIQSWCNCSSTEECVYDRIDKKRRVYLEKCASKEIFELANNTTSNTTDSSNIDSETQATRTHKRHRHVYRVTAEKECMQQLHCQVAQTHREYHPWPIGSARWRLQQYIRTGRSAQTQFPTKPRPDEYANVSHQIPYKKAQDREPIIHADYPFRAPSQTARSIGSGKGYLVERPTYFTPTPDKSLAPVREEIEEYRITREESCISGGSEANTCSVEDHYPVVNCDESKQKRRRSRTAFTYDQLAALETRFKCSRYLSVCERINLAASLQLTETQKHSPGCLLNSRRSSSEVEEVLKNSDSSSLKSYVPLAPENSSLNHPSTSQTRCPDALPITNFMQNSATQSLSALPIPFSTPLPILTSYDSGYVPYFCGEHPFLTSPAKLPLAFSSSSSTKASEKGMDGEENLSRKNSLLLDFYRANCMNIPNNLFA</sequence>
<dbReference type="CDD" id="cd00086">
    <property type="entry name" value="homeodomain"/>
    <property type="match status" value="1"/>
</dbReference>
<dbReference type="PROSITE" id="PS50071">
    <property type="entry name" value="HOMEOBOX_2"/>
    <property type="match status" value="1"/>
</dbReference>
<evidence type="ECO:0000256" key="4">
    <source>
        <dbReference type="SAM" id="MobiDB-lite"/>
    </source>
</evidence>
<evidence type="ECO:0000256" key="3">
    <source>
        <dbReference type="RuleBase" id="RU000682"/>
    </source>
</evidence>